<gene>
    <name evidence="1" type="ORF">GRI97_10560</name>
</gene>
<dbReference type="GO" id="GO:0016788">
    <property type="term" value="F:hydrolase activity, acting on ester bonds"/>
    <property type="evidence" value="ECO:0007669"/>
    <property type="project" value="UniProtKB-ARBA"/>
</dbReference>
<dbReference type="OrthoDB" id="7877160at2"/>
<keyword evidence="2" id="KW-1185">Reference proteome</keyword>
<dbReference type="AlphaFoldDB" id="A0A6I4TUB1"/>
<organism evidence="1 2">
    <name type="scientific">Croceibacterium xixiisoli</name>
    <dbReference type="NCBI Taxonomy" id="1476466"/>
    <lineage>
        <taxon>Bacteria</taxon>
        <taxon>Pseudomonadati</taxon>
        <taxon>Pseudomonadota</taxon>
        <taxon>Alphaproteobacteria</taxon>
        <taxon>Sphingomonadales</taxon>
        <taxon>Erythrobacteraceae</taxon>
        <taxon>Croceibacterium</taxon>
    </lineage>
</organism>
<dbReference type="InterPro" id="IPR036514">
    <property type="entry name" value="SGNH_hydro_sf"/>
</dbReference>
<reference evidence="1 2" key="1">
    <citation type="submission" date="2019-12" db="EMBL/GenBank/DDBJ databases">
        <title>Genomic-based taxomic classification of the family Erythrobacteraceae.</title>
        <authorList>
            <person name="Xu L."/>
        </authorList>
    </citation>
    <scope>NUCLEOTIDE SEQUENCE [LARGE SCALE GENOMIC DNA]</scope>
    <source>
        <strain evidence="1 2">S36</strain>
    </source>
</reference>
<evidence type="ECO:0000313" key="1">
    <source>
        <dbReference type="EMBL" id="MXO99432.1"/>
    </source>
</evidence>
<dbReference type="SUPFAM" id="SSF52266">
    <property type="entry name" value="SGNH hydrolase"/>
    <property type="match status" value="1"/>
</dbReference>
<dbReference type="RefSeq" id="WP_161391154.1">
    <property type="nucleotide sequence ID" value="NZ_JBHSCP010000001.1"/>
</dbReference>
<proteinExistence type="predicted"/>
<dbReference type="Gene3D" id="3.40.50.1110">
    <property type="entry name" value="SGNH hydrolase"/>
    <property type="match status" value="1"/>
</dbReference>
<name>A0A6I4TUB1_9SPHN</name>
<dbReference type="Proteomes" id="UP000469430">
    <property type="component" value="Unassembled WGS sequence"/>
</dbReference>
<protein>
    <recommendedName>
        <fullName evidence="3">SGNH hydrolase-type esterase domain-containing protein</fullName>
    </recommendedName>
</protein>
<evidence type="ECO:0000313" key="2">
    <source>
        <dbReference type="Proteomes" id="UP000469430"/>
    </source>
</evidence>
<comment type="caution">
    <text evidence="1">The sequence shown here is derived from an EMBL/GenBank/DDBJ whole genome shotgun (WGS) entry which is preliminary data.</text>
</comment>
<evidence type="ECO:0008006" key="3">
    <source>
        <dbReference type="Google" id="ProtNLM"/>
    </source>
</evidence>
<sequence>MARLGNIRTFIVPIGTNDQTYNLAYASYEKSMLAWIDEVGRVASRGADILWVCAPENGRDPATFPLRMAEFTKRAKAVALAKNIALLDMQPLFGTAYADYGFGGTDRELITADLLHPNDAGGAVYRQAIRNALTHRS</sequence>
<dbReference type="EMBL" id="WTYJ01000002">
    <property type="protein sequence ID" value="MXO99432.1"/>
    <property type="molecule type" value="Genomic_DNA"/>
</dbReference>
<accession>A0A6I4TUB1</accession>